<dbReference type="EMBL" id="PDLN01000016">
    <property type="protein sequence ID" value="RDW63968.1"/>
    <property type="molecule type" value="Genomic_DNA"/>
</dbReference>
<dbReference type="Proteomes" id="UP000256328">
    <property type="component" value="Unassembled WGS sequence"/>
</dbReference>
<dbReference type="OrthoDB" id="3562476at2759"/>
<evidence type="ECO:0000313" key="2">
    <source>
        <dbReference type="EMBL" id="RDW63968.1"/>
    </source>
</evidence>
<proteinExistence type="predicted"/>
<comment type="caution">
    <text evidence="2">The sequence shown here is derived from an EMBL/GenBank/DDBJ whole genome shotgun (WGS) entry which is preliminary data.</text>
</comment>
<feature type="chain" id="PRO_5017629688" description="AA1-like domain-containing protein" evidence="1">
    <location>
        <begin position="20"/>
        <end position="125"/>
    </location>
</feature>
<feature type="signal peptide" evidence="1">
    <location>
        <begin position="1"/>
        <end position="19"/>
    </location>
</feature>
<keyword evidence="3" id="KW-1185">Reference proteome</keyword>
<evidence type="ECO:0000313" key="3">
    <source>
        <dbReference type="Proteomes" id="UP000256328"/>
    </source>
</evidence>
<keyword evidence="1" id="KW-0732">Signal</keyword>
<accession>A0A3D8QQM0</accession>
<protein>
    <recommendedName>
        <fullName evidence="4">AA1-like domain-containing protein</fullName>
    </recommendedName>
</protein>
<sequence>MKTFTATILAIAAATLASAAPASIKRDYGLGSVEVTFLGATDNPQQSYCIEVEISPDADCEATSVAPYDPKSLSISYVDYDHDVATCYFYGVDSDKTNLAESVIDSYHGQLGPPQTILDVLCVPA</sequence>
<organism evidence="2 3">
    <name type="scientific">Coleophoma crateriformis</name>
    <dbReference type="NCBI Taxonomy" id="565419"/>
    <lineage>
        <taxon>Eukaryota</taxon>
        <taxon>Fungi</taxon>
        <taxon>Dikarya</taxon>
        <taxon>Ascomycota</taxon>
        <taxon>Pezizomycotina</taxon>
        <taxon>Leotiomycetes</taxon>
        <taxon>Helotiales</taxon>
        <taxon>Dermateaceae</taxon>
        <taxon>Coleophoma</taxon>
    </lineage>
</organism>
<evidence type="ECO:0000256" key="1">
    <source>
        <dbReference type="SAM" id="SignalP"/>
    </source>
</evidence>
<name>A0A3D8QQM0_9HELO</name>
<gene>
    <name evidence="2" type="ORF">BP5796_10470</name>
</gene>
<dbReference type="AlphaFoldDB" id="A0A3D8QQM0"/>
<reference evidence="2 3" key="1">
    <citation type="journal article" date="2018" name="IMA Fungus">
        <title>IMA Genome-F 9: Draft genome sequence of Annulohypoxylon stygium, Aspergillus mulundensis, Berkeleyomyces basicola (syn. Thielaviopsis basicola), Ceratocystis smalleyi, two Cercospora beticola strains, Coleophoma cylindrospora, Fusarium fracticaudum, Phialophora cf. hyalina, and Morchella septimelata.</title>
        <authorList>
            <person name="Wingfield B.D."/>
            <person name="Bills G.F."/>
            <person name="Dong Y."/>
            <person name="Huang W."/>
            <person name="Nel W.J."/>
            <person name="Swalarsk-Parry B.S."/>
            <person name="Vaghefi N."/>
            <person name="Wilken P.M."/>
            <person name="An Z."/>
            <person name="de Beer Z.W."/>
            <person name="De Vos L."/>
            <person name="Chen L."/>
            <person name="Duong T.A."/>
            <person name="Gao Y."/>
            <person name="Hammerbacher A."/>
            <person name="Kikkert J.R."/>
            <person name="Li Y."/>
            <person name="Li H."/>
            <person name="Li K."/>
            <person name="Li Q."/>
            <person name="Liu X."/>
            <person name="Ma X."/>
            <person name="Naidoo K."/>
            <person name="Pethybridge S.J."/>
            <person name="Sun J."/>
            <person name="Steenkamp E.T."/>
            <person name="van der Nest M.A."/>
            <person name="van Wyk S."/>
            <person name="Wingfield M.J."/>
            <person name="Xiong C."/>
            <person name="Yue Q."/>
            <person name="Zhang X."/>
        </authorList>
    </citation>
    <scope>NUCLEOTIDE SEQUENCE [LARGE SCALE GENOMIC DNA]</scope>
    <source>
        <strain evidence="2 3">BP5796</strain>
    </source>
</reference>
<evidence type="ECO:0008006" key="4">
    <source>
        <dbReference type="Google" id="ProtNLM"/>
    </source>
</evidence>